<feature type="transmembrane region" description="Helical" evidence="1">
    <location>
        <begin position="42"/>
        <end position="61"/>
    </location>
</feature>
<keyword evidence="3" id="KW-1185">Reference proteome</keyword>
<dbReference type="AlphaFoldDB" id="A0A512BYX0"/>
<keyword evidence="1" id="KW-0472">Membrane</keyword>
<protein>
    <submittedName>
        <fullName evidence="2">Uncharacterized protein</fullName>
    </submittedName>
</protein>
<feature type="transmembrane region" description="Helical" evidence="1">
    <location>
        <begin position="68"/>
        <end position="86"/>
    </location>
</feature>
<organism evidence="2 3">
    <name type="scientific">Microvirga aerophila</name>
    <dbReference type="NCBI Taxonomy" id="670291"/>
    <lineage>
        <taxon>Bacteria</taxon>
        <taxon>Pseudomonadati</taxon>
        <taxon>Pseudomonadota</taxon>
        <taxon>Alphaproteobacteria</taxon>
        <taxon>Hyphomicrobiales</taxon>
        <taxon>Methylobacteriaceae</taxon>
        <taxon>Microvirga</taxon>
    </lineage>
</organism>
<dbReference type="EMBL" id="BJYU01000089">
    <property type="protein sequence ID" value="GEO17130.1"/>
    <property type="molecule type" value="Genomic_DNA"/>
</dbReference>
<name>A0A512BYX0_9HYPH</name>
<proteinExistence type="predicted"/>
<dbReference type="RefSeq" id="WP_114187897.1">
    <property type="nucleotide sequence ID" value="NZ_BJYU01000089.1"/>
</dbReference>
<comment type="caution">
    <text evidence="2">The sequence shown here is derived from an EMBL/GenBank/DDBJ whole genome shotgun (WGS) entry which is preliminary data.</text>
</comment>
<gene>
    <name evidence="2" type="ORF">MAE02_48260</name>
</gene>
<reference evidence="2 3" key="1">
    <citation type="submission" date="2019-07" db="EMBL/GenBank/DDBJ databases">
        <title>Whole genome shotgun sequence of Microvirga aerophila NBRC 106136.</title>
        <authorList>
            <person name="Hosoyama A."/>
            <person name="Uohara A."/>
            <person name="Ohji S."/>
            <person name="Ichikawa N."/>
        </authorList>
    </citation>
    <scope>NUCLEOTIDE SEQUENCE [LARGE SCALE GENOMIC DNA]</scope>
    <source>
        <strain evidence="2 3">NBRC 106136</strain>
    </source>
</reference>
<evidence type="ECO:0000313" key="2">
    <source>
        <dbReference type="EMBL" id="GEO17130.1"/>
    </source>
</evidence>
<evidence type="ECO:0000313" key="3">
    <source>
        <dbReference type="Proteomes" id="UP000321085"/>
    </source>
</evidence>
<sequence length="87" mass="9287">MIQIILRGLAAILVGLGTLLWLWLLVAAIATSSDALGEALAFGYGFTATLFFCIFTLPAGIFVYRGRWLPLALVLAVIPVFVAIGFS</sequence>
<accession>A0A512BYX0</accession>
<evidence type="ECO:0000256" key="1">
    <source>
        <dbReference type="SAM" id="Phobius"/>
    </source>
</evidence>
<keyword evidence="1" id="KW-1133">Transmembrane helix</keyword>
<dbReference type="Proteomes" id="UP000321085">
    <property type="component" value="Unassembled WGS sequence"/>
</dbReference>
<keyword evidence="1" id="KW-0812">Transmembrane</keyword>